<keyword evidence="1" id="KW-0812">Transmembrane</keyword>
<sequence>MNHTNFARTGMLTRFGLRRDRMRLVVWIIILAGLMVTAAAELDTVYGTQNEIQAIVNTLKSPGMVSLFGAFALEGRVSTAQVFANEMLLFMALAQIIMNFALAVRATRAEEDSGVTEMIRAHAVGKLAPLAAAGFELLLVNSLIGVLYGLGLSAGDLPGADPGGNWLMGLALAACGLMFGMMALAVAQVADHAGSATGIAYMLFGITFLVRMITDVENPDYTWWSPLGWIEKTLPYTDNNWIPVGYMALAAAALFLIALYANLHRDMGAGALSTRPGRRTASPILAGPATLFLRLVRTTVIAWILGVFAVGAMYGSIFGTIGDILKTNPTMQQVFGKAAVNSANHTILLNFLGLLTIIFAVLAAIPAIQMMNRLKKDESKGLLEVIYAKPVSRTRQFFTCLLTGTVSGALVFLAGLGGTVVTGNSVLKSEAERITGSEFWTAFWGMLPAILVMVACAALLVGWLPRLIGVLWLYLAYGFIALYLGNLLQLPDWAKQLVPFGWPPEVPVHDVNGATFWWMIALSIVLVIAGLIGYRHRDLNMG</sequence>
<feature type="transmembrane region" description="Helical" evidence="1">
    <location>
        <begin position="397"/>
        <end position="421"/>
    </location>
</feature>
<proteinExistence type="predicted"/>
<feature type="transmembrane region" description="Helical" evidence="1">
    <location>
        <begin position="166"/>
        <end position="186"/>
    </location>
</feature>
<feature type="transmembrane region" description="Helical" evidence="1">
    <location>
        <begin position="441"/>
        <end position="464"/>
    </location>
</feature>
<feature type="transmembrane region" description="Helical" evidence="1">
    <location>
        <begin position="127"/>
        <end position="154"/>
    </location>
</feature>
<dbReference type="EMBL" id="CP159510">
    <property type="protein sequence ID" value="XCJ17449.1"/>
    <property type="molecule type" value="Genomic_DNA"/>
</dbReference>
<protein>
    <recommendedName>
        <fullName evidence="3">Permease</fullName>
    </recommendedName>
</protein>
<feature type="transmembrane region" description="Helical" evidence="1">
    <location>
        <begin position="300"/>
        <end position="321"/>
    </location>
</feature>
<keyword evidence="1" id="KW-0472">Membrane</keyword>
<evidence type="ECO:0000256" key="1">
    <source>
        <dbReference type="SAM" id="Phobius"/>
    </source>
</evidence>
<accession>A0AAU8IGT2</accession>
<organism evidence="2">
    <name type="scientific">Sporolactobacillus sp. Y61</name>
    <dbReference type="NCBI Taxonomy" id="3160863"/>
    <lineage>
        <taxon>Bacteria</taxon>
        <taxon>Bacillati</taxon>
        <taxon>Bacillota</taxon>
        <taxon>Bacilli</taxon>
        <taxon>Bacillales</taxon>
        <taxon>Sporolactobacillaceae</taxon>
        <taxon>Sporolactobacillus</taxon>
    </lineage>
</organism>
<evidence type="ECO:0000313" key="2">
    <source>
        <dbReference type="EMBL" id="XCJ17449.1"/>
    </source>
</evidence>
<evidence type="ECO:0008006" key="3">
    <source>
        <dbReference type="Google" id="ProtNLM"/>
    </source>
</evidence>
<feature type="transmembrane region" description="Helical" evidence="1">
    <location>
        <begin position="516"/>
        <end position="534"/>
    </location>
</feature>
<gene>
    <name evidence="2" type="ORF">ABNN70_02670</name>
</gene>
<feature type="transmembrane region" description="Helical" evidence="1">
    <location>
        <begin position="241"/>
        <end position="263"/>
    </location>
</feature>
<dbReference type="AlphaFoldDB" id="A0AAU8IGT2"/>
<feature type="transmembrane region" description="Helical" evidence="1">
    <location>
        <begin position="471"/>
        <end position="490"/>
    </location>
</feature>
<name>A0AAU8IGT2_9BACL</name>
<feature type="transmembrane region" description="Helical" evidence="1">
    <location>
        <begin position="87"/>
        <end position="106"/>
    </location>
</feature>
<feature type="transmembrane region" description="Helical" evidence="1">
    <location>
        <begin position="347"/>
        <end position="368"/>
    </location>
</feature>
<reference evidence="2" key="1">
    <citation type="submission" date="2024-06" db="EMBL/GenBank/DDBJ databases">
        <authorList>
            <person name="Fan A."/>
            <person name="Zhang F.Y."/>
            <person name="Zhang L."/>
        </authorList>
    </citation>
    <scope>NUCLEOTIDE SEQUENCE</scope>
    <source>
        <strain evidence="2">Y61</strain>
    </source>
</reference>
<keyword evidence="1" id="KW-1133">Transmembrane helix</keyword>
<dbReference type="RefSeq" id="WP_353948694.1">
    <property type="nucleotide sequence ID" value="NZ_CP159510.1"/>
</dbReference>
<feature type="transmembrane region" description="Helical" evidence="1">
    <location>
        <begin position="193"/>
        <end position="214"/>
    </location>
</feature>